<feature type="transmembrane region" description="Helical" evidence="1">
    <location>
        <begin position="71"/>
        <end position="92"/>
    </location>
</feature>
<keyword evidence="1" id="KW-0472">Membrane</keyword>
<keyword evidence="1" id="KW-1133">Transmembrane helix</keyword>
<accession>A0A485PGS1</accession>
<dbReference type="EMBL" id="CAAGRJ010033567">
    <property type="protein sequence ID" value="VFV43229.1"/>
    <property type="molecule type" value="Genomic_DNA"/>
</dbReference>
<evidence type="ECO:0000256" key="1">
    <source>
        <dbReference type="SAM" id="Phobius"/>
    </source>
</evidence>
<proteinExistence type="predicted"/>
<keyword evidence="3" id="KW-1185">Reference proteome</keyword>
<name>A0A485PGS1_LYNPA</name>
<reference evidence="2 3" key="1">
    <citation type="submission" date="2019-01" db="EMBL/GenBank/DDBJ databases">
        <authorList>
            <person name="Alioto T."/>
            <person name="Alioto T."/>
        </authorList>
    </citation>
    <scope>NUCLEOTIDE SEQUENCE [LARGE SCALE GENOMIC DNA]</scope>
</reference>
<evidence type="ECO:0000313" key="3">
    <source>
        <dbReference type="Proteomes" id="UP000386466"/>
    </source>
</evidence>
<keyword evidence="1" id="KW-0812">Transmembrane</keyword>
<gene>
    <name evidence="2" type="ORF">LYPA_23C014656</name>
</gene>
<dbReference type="AlphaFoldDB" id="A0A485PGS1"/>
<evidence type="ECO:0000313" key="2">
    <source>
        <dbReference type="EMBL" id="VFV43229.1"/>
    </source>
</evidence>
<dbReference type="Proteomes" id="UP000386466">
    <property type="component" value="Unassembled WGS sequence"/>
</dbReference>
<sequence>MKTTHQTVTYKITSGDIQVIQRFWIHPLSGMIELTTQPDYETMSTSQPGDVVTIAYTAINTYNSRDRYSPFIFTLMTVFFASLVSWVCFLLWRYGNTVECCHKMAKEGSKPKPKQPLLLTFCAFSKETIVCETAFDGEATDPVFGNLYKYNRTGAREWKKSPRLQESVANIYCFPEAHLFEASTSLKIPMQG</sequence>
<protein>
    <submittedName>
        <fullName evidence="2">Uncharacterized protein</fullName>
    </submittedName>
</protein>
<organism evidence="2 3">
    <name type="scientific">Lynx pardinus</name>
    <name type="common">Iberian lynx</name>
    <name type="synonym">Felis pardina</name>
    <dbReference type="NCBI Taxonomy" id="191816"/>
    <lineage>
        <taxon>Eukaryota</taxon>
        <taxon>Metazoa</taxon>
        <taxon>Chordata</taxon>
        <taxon>Craniata</taxon>
        <taxon>Vertebrata</taxon>
        <taxon>Euteleostomi</taxon>
        <taxon>Mammalia</taxon>
        <taxon>Eutheria</taxon>
        <taxon>Laurasiatheria</taxon>
        <taxon>Carnivora</taxon>
        <taxon>Feliformia</taxon>
        <taxon>Felidae</taxon>
        <taxon>Felinae</taxon>
        <taxon>Lynx</taxon>
    </lineage>
</organism>